<protein>
    <submittedName>
        <fullName evidence="1">Uncharacterized protein</fullName>
    </submittedName>
</protein>
<dbReference type="Proteomes" id="UP001344906">
    <property type="component" value="Unassembled WGS sequence"/>
</dbReference>
<organism evidence="1 2">
    <name type="scientific">Dictyobacter halimunensis</name>
    <dbReference type="NCBI Taxonomy" id="3026934"/>
    <lineage>
        <taxon>Bacteria</taxon>
        <taxon>Bacillati</taxon>
        <taxon>Chloroflexota</taxon>
        <taxon>Ktedonobacteria</taxon>
        <taxon>Ktedonobacterales</taxon>
        <taxon>Dictyobacteraceae</taxon>
        <taxon>Dictyobacter</taxon>
    </lineage>
</organism>
<proteinExistence type="predicted"/>
<comment type="caution">
    <text evidence="1">The sequence shown here is derived from an EMBL/GenBank/DDBJ whole genome shotgun (WGS) entry which is preliminary data.</text>
</comment>
<name>A0ABQ6FQJ6_9CHLR</name>
<sequence>MWYVYGPTACIIANAYLVEQQAIRLIEKKRALLFIACFPIVVPGYQGSTLGTLAVQQRGIVHEQRR</sequence>
<evidence type="ECO:0000313" key="1">
    <source>
        <dbReference type="EMBL" id="GLV55970.1"/>
    </source>
</evidence>
<evidence type="ECO:0000313" key="2">
    <source>
        <dbReference type="Proteomes" id="UP001344906"/>
    </source>
</evidence>
<keyword evidence="2" id="KW-1185">Reference proteome</keyword>
<gene>
    <name evidence="1" type="ORF">KDH_28140</name>
</gene>
<reference evidence="1 2" key="1">
    <citation type="submission" date="2023-02" db="EMBL/GenBank/DDBJ databases">
        <title>Dictyobacter halimunensis sp. nov., a new member of the class Ktedonobacteria from forest soil in a geothermal area.</title>
        <authorList>
            <person name="Rachmania M.K."/>
            <person name="Ningsih F."/>
            <person name="Sakai Y."/>
            <person name="Yabe S."/>
            <person name="Yokota A."/>
            <person name="Sjamsuridzal W."/>
        </authorList>
    </citation>
    <scope>NUCLEOTIDE SEQUENCE [LARGE SCALE GENOMIC DNA]</scope>
    <source>
        <strain evidence="1 2">S3.2.2.5</strain>
    </source>
</reference>
<accession>A0ABQ6FQJ6</accession>
<dbReference type="EMBL" id="BSRI01000001">
    <property type="protein sequence ID" value="GLV55970.1"/>
    <property type="molecule type" value="Genomic_DNA"/>
</dbReference>